<dbReference type="PANTHER" id="PTHR11610">
    <property type="entry name" value="LIPASE"/>
    <property type="match status" value="1"/>
</dbReference>
<name>A0A232EUQ9_9HYME</name>
<evidence type="ECO:0000256" key="1">
    <source>
        <dbReference type="ARBA" id="ARBA00000111"/>
    </source>
</evidence>
<dbReference type="InterPro" id="IPR029058">
    <property type="entry name" value="AB_hydrolase_fold"/>
</dbReference>
<comment type="similarity">
    <text evidence="3 8">Belongs to the AB hydrolase superfamily. Lipase family.</text>
</comment>
<dbReference type="InterPro" id="IPR013818">
    <property type="entry name" value="Lipase"/>
</dbReference>
<dbReference type="CDD" id="cd00707">
    <property type="entry name" value="Pancreat_lipase_like"/>
    <property type="match status" value="1"/>
</dbReference>
<evidence type="ECO:0000256" key="3">
    <source>
        <dbReference type="ARBA" id="ARBA00010701"/>
    </source>
</evidence>
<feature type="domain" description="Lipase" evidence="9">
    <location>
        <begin position="461"/>
        <end position="768"/>
    </location>
</feature>
<dbReference type="PRINTS" id="PR00821">
    <property type="entry name" value="TAGLIPASE"/>
</dbReference>
<gene>
    <name evidence="10" type="ORF">TSAR_008547</name>
</gene>
<dbReference type="Gene3D" id="3.40.50.1820">
    <property type="entry name" value="alpha/beta hydrolase"/>
    <property type="match status" value="2"/>
</dbReference>
<feature type="domain" description="Lipase" evidence="9">
    <location>
        <begin position="74"/>
        <end position="383"/>
    </location>
</feature>
<evidence type="ECO:0000259" key="9">
    <source>
        <dbReference type="Pfam" id="PF00151"/>
    </source>
</evidence>
<dbReference type="GO" id="GO:0008970">
    <property type="term" value="F:phospholipase A1 activity"/>
    <property type="evidence" value="ECO:0007669"/>
    <property type="project" value="UniProtKB-EC"/>
</dbReference>
<protein>
    <recommendedName>
        <fullName evidence="4">phospholipase A1</fullName>
        <ecNumber evidence="4">3.1.1.32</ecNumber>
    </recommendedName>
</protein>
<dbReference type="Pfam" id="PF00151">
    <property type="entry name" value="Lipase"/>
    <property type="match status" value="2"/>
</dbReference>
<keyword evidence="7" id="KW-1015">Disulfide bond</keyword>
<sequence length="809" mass="91337">MFYKYNKFCINTILSKASVLSKIMYVLVVTLLALSSSNLVLAEELGADLSCTEFKDDYVGSVFYVFSSKPTYDGANFYLASKDSVDGVEINKNDWKGLESDSFDLSRKTYFIIHGYIDDHKKGWIRKLKRALLDTNNVNLIIVDWSKGSQTWNYVNAVQTTYLVSQDIVRFLENMRIEVSQFKNFTESHLWTNLYLIGHSLGAHISGQVGHILKTKKSSFKVERITGLDPAQPCFKNINSSLSLDQNDADFVDVIHTQTGNGEKISGFGLQKPCGHLDFYVNGGVMQPECEIKSVFYTELNKMICSHNLAYTFFTSTVKNLKTANCKLLGYQWDGTYKHALEISHEVQKSNQCSNCLEMGINAVNHQTQIGRYLVITSASTPYCQLKNDDEALITKAIDLPHYFLSCHQTQMKAFFASLLTILFCHVSAEEPVNLTCTELKNTFFGSAFYVFSSTPTYNGSDYYLQSKNNEEGVKIGVNNWSTINSQGFDPSRKTIFIIHGYIAHRKKPYIIEMTKQLLDTNNINLIVIDWSKGSQTWNYINAVQTTYHVAQDLVKFLQTMKEEVAKLNKPASEEWKNLYLIGHSLGAHISGQTGYLLKQRDQSFKVERITGLDPAQPCFISVEQSARLDKSDADFVDIIHTQTGHGNGINAFGLENPVGHIDFYVNGGVMQPECEAKSIFYTEINKMICSHNLANYFYAETVGYSKSKDCKFVGRSWDGSYSDAVRILDDVEKGSSCSNCPEMGLNAIHYKKNTGKYLVITSTKKPYCQLKTDDKDQLIKGFGRLNTTTVLFPASTFDPETIFEDWLS</sequence>
<dbReference type="AlphaFoldDB" id="A0A232EUQ9"/>
<evidence type="ECO:0000256" key="5">
    <source>
        <dbReference type="ARBA" id="ARBA00022525"/>
    </source>
</evidence>
<dbReference type="GO" id="GO:0005615">
    <property type="term" value="C:extracellular space"/>
    <property type="evidence" value="ECO:0007669"/>
    <property type="project" value="TreeGrafter"/>
</dbReference>
<keyword evidence="11" id="KW-1185">Reference proteome</keyword>
<dbReference type="InterPro" id="IPR033906">
    <property type="entry name" value="Lipase_N"/>
</dbReference>
<reference evidence="10 11" key="1">
    <citation type="journal article" date="2017" name="Curr. Biol.">
        <title>The Evolution of Venom by Co-option of Single-Copy Genes.</title>
        <authorList>
            <person name="Martinson E.O."/>
            <person name="Mrinalini"/>
            <person name="Kelkar Y.D."/>
            <person name="Chang C.H."/>
            <person name="Werren J.H."/>
        </authorList>
    </citation>
    <scope>NUCLEOTIDE SEQUENCE [LARGE SCALE GENOMIC DNA]</scope>
    <source>
        <strain evidence="10 11">Alberta</strain>
        <tissue evidence="10">Whole body</tissue>
    </source>
</reference>
<organism evidence="10 11">
    <name type="scientific">Trichomalopsis sarcophagae</name>
    <dbReference type="NCBI Taxonomy" id="543379"/>
    <lineage>
        <taxon>Eukaryota</taxon>
        <taxon>Metazoa</taxon>
        <taxon>Ecdysozoa</taxon>
        <taxon>Arthropoda</taxon>
        <taxon>Hexapoda</taxon>
        <taxon>Insecta</taxon>
        <taxon>Pterygota</taxon>
        <taxon>Neoptera</taxon>
        <taxon>Endopterygota</taxon>
        <taxon>Hymenoptera</taxon>
        <taxon>Apocrita</taxon>
        <taxon>Proctotrupomorpha</taxon>
        <taxon>Chalcidoidea</taxon>
        <taxon>Pteromalidae</taxon>
        <taxon>Pteromalinae</taxon>
        <taxon>Trichomalopsis</taxon>
    </lineage>
</organism>
<comment type="catalytic activity">
    <reaction evidence="1">
        <text>a 1,2-diacyl-sn-glycero-3-phosphocholine + H2O = a 2-acyl-sn-glycero-3-phosphocholine + a fatty acid + H(+)</text>
        <dbReference type="Rhea" id="RHEA:18689"/>
        <dbReference type="ChEBI" id="CHEBI:15377"/>
        <dbReference type="ChEBI" id="CHEBI:15378"/>
        <dbReference type="ChEBI" id="CHEBI:28868"/>
        <dbReference type="ChEBI" id="CHEBI:57643"/>
        <dbReference type="ChEBI" id="CHEBI:57875"/>
        <dbReference type="EC" id="3.1.1.32"/>
    </reaction>
</comment>
<accession>A0A232EUQ9</accession>
<dbReference type="SUPFAM" id="SSF53474">
    <property type="entry name" value="alpha/beta-Hydrolases"/>
    <property type="match status" value="2"/>
</dbReference>
<dbReference type="STRING" id="543379.A0A232EUQ9"/>
<evidence type="ECO:0000313" key="10">
    <source>
        <dbReference type="EMBL" id="OXU22057.1"/>
    </source>
</evidence>
<dbReference type="GO" id="GO:0016042">
    <property type="term" value="P:lipid catabolic process"/>
    <property type="evidence" value="ECO:0007669"/>
    <property type="project" value="TreeGrafter"/>
</dbReference>
<evidence type="ECO:0000313" key="11">
    <source>
        <dbReference type="Proteomes" id="UP000215335"/>
    </source>
</evidence>
<evidence type="ECO:0000256" key="2">
    <source>
        <dbReference type="ARBA" id="ARBA00004613"/>
    </source>
</evidence>
<keyword evidence="6" id="KW-0378">Hydrolase</keyword>
<evidence type="ECO:0000256" key="6">
    <source>
        <dbReference type="ARBA" id="ARBA00022801"/>
    </source>
</evidence>
<dbReference type="InterPro" id="IPR000734">
    <property type="entry name" value="TAG_lipase"/>
</dbReference>
<evidence type="ECO:0000256" key="8">
    <source>
        <dbReference type="RuleBase" id="RU004262"/>
    </source>
</evidence>
<comment type="caution">
    <text evidence="10">The sequence shown here is derived from an EMBL/GenBank/DDBJ whole genome shotgun (WGS) entry which is preliminary data.</text>
</comment>
<comment type="subcellular location">
    <subcellularLocation>
        <location evidence="2">Secreted</location>
    </subcellularLocation>
</comment>
<dbReference type="EC" id="3.1.1.32" evidence="4"/>
<proteinExistence type="inferred from homology"/>
<keyword evidence="5" id="KW-0964">Secreted</keyword>
<evidence type="ECO:0000256" key="4">
    <source>
        <dbReference type="ARBA" id="ARBA00013179"/>
    </source>
</evidence>
<dbReference type="EMBL" id="NNAY01002108">
    <property type="protein sequence ID" value="OXU22057.1"/>
    <property type="molecule type" value="Genomic_DNA"/>
</dbReference>
<dbReference type="PANTHER" id="PTHR11610:SF178">
    <property type="entry name" value="LIPASE MEMBER H-A-LIKE PROTEIN"/>
    <property type="match status" value="1"/>
</dbReference>
<dbReference type="Proteomes" id="UP000215335">
    <property type="component" value="Unassembled WGS sequence"/>
</dbReference>
<evidence type="ECO:0000256" key="7">
    <source>
        <dbReference type="ARBA" id="ARBA00023157"/>
    </source>
</evidence>